<dbReference type="PROSITE" id="PS00028">
    <property type="entry name" value="ZINC_FINGER_C2H2_1"/>
    <property type="match status" value="1"/>
</dbReference>
<dbReference type="InterPro" id="IPR013087">
    <property type="entry name" value="Znf_C2H2_type"/>
</dbReference>
<keyword evidence="4" id="KW-1185">Reference proteome</keyword>
<keyword evidence="1" id="KW-0479">Metal-binding</keyword>
<dbReference type="EMBL" id="JAYWIO010000001">
    <property type="protein sequence ID" value="KAK7287558.1"/>
    <property type="molecule type" value="Genomic_DNA"/>
</dbReference>
<comment type="caution">
    <text evidence="3">The sequence shown here is derived from an EMBL/GenBank/DDBJ whole genome shotgun (WGS) entry which is preliminary data.</text>
</comment>
<sequence length="323" mass="37132">MTVGIVMGKMVLRWAGLYYLARDRGIKDALVSSSSRRLTEEADDNDDVGLVSSGYMDSNDDRTLQQEQGDYHHIHCSRERSRAAWKIIQEYLMPVVEKEKYNISRRCKLHPDNDLYRDQEKHKFHIDINEWRCEYCKKSFYEEKHLDLHFDNRHSNLLNLTHSRCLADICGALHCDHEMNSGSKKSKCNPSAAARNKYMCESLADSCFPINEGPANSSCSNSVMHTAALEVGNLSPGDTGYEEGKSSVEAYLTNQPEEKAILIDRSFLLDVLNLHFQDVERCLIDRMNLHTKSNFHRSAICEWRSEQERAPQLQTTSICFVDL</sequence>
<dbReference type="PANTHER" id="PTHR21385:SF5">
    <property type="entry name" value="C2H2-TYPE DOMAIN-CONTAINING PROTEIN"/>
    <property type="match status" value="1"/>
</dbReference>
<feature type="domain" description="C2H2-type" evidence="2">
    <location>
        <begin position="131"/>
        <end position="156"/>
    </location>
</feature>
<dbReference type="Proteomes" id="UP001372338">
    <property type="component" value="Unassembled WGS sequence"/>
</dbReference>
<protein>
    <recommendedName>
        <fullName evidence="2">C2H2-type domain-containing protein</fullName>
    </recommendedName>
</protein>
<dbReference type="AlphaFoldDB" id="A0AAN9IW92"/>
<evidence type="ECO:0000313" key="3">
    <source>
        <dbReference type="EMBL" id="KAK7287558.1"/>
    </source>
</evidence>
<keyword evidence="1" id="KW-0862">Zinc</keyword>
<reference evidence="3 4" key="1">
    <citation type="submission" date="2024-01" db="EMBL/GenBank/DDBJ databases">
        <title>The genomes of 5 underutilized Papilionoideae crops provide insights into root nodulation and disease resistanc.</title>
        <authorList>
            <person name="Yuan L."/>
        </authorList>
    </citation>
    <scope>NUCLEOTIDE SEQUENCE [LARGE SCALE GENOMIC DNA]</scope>
    <source>
        <strain evidence="3">ZHUSHIDOU_FW_LH</strain>
        <tissue evidence="3">Leaf</tissue>
    </source>
</reference>
<keyword evidence="1" id="KW-0863">Zinc-finger</keyword>
<organism evidence="3 4">
    <name type="scientific">Crotalaria pallida</name>
    <name type="common">Smooth rattlebox</name>
    <name type="synonym">Crotalaria striata</name>
    <dbReference type="NCBI Taxonomy" id="3830"/>
    <lineage>
        <taxon>Eukaryota</taxon>
        <taxon>Viridiplantae</taxon>
        <taxon>Streptophyta</taxon>
        <taxon>Embryophyta</taxon>
        <taxon>Tracheophyta</taxon>
        <taxon>Spermatophyta</taxon>
        <taxon>Magnoliopsida</taxon>
        <taxon>eudicotyledons</taxon>
        <taxon>Gunneridae</taxon>
        <taxon>Pentapetalae</taxon>
        <taxon>rosids</taxon>
        <taxon>fabids</taxon>
        <taxon>Fabales</taxon>
        <taxon>Fabaceae</taxon>
        <taxon>Papilionoideae</taxon>
        <taxon>50 kb inversion clade</taxon>
        <taxon>genistoids sensu lato</taxon>
        <taxon>core genistoids</taxon>
        <taxon>Crotalarieae</taxon>
        <taxon>Crotalaria</taxon>
    </lineage>
</organism>
<accession>A0AAN9IW92</accession>
<dbReference type="PANTHER" id="PTHR21385">
    <property type="entry name" value="ZINC FINGER PROTEIN-RELATED"/>
    <property type="match status" value="1"/>
</dbReference>
<evidence type="ECO:0000256" key="1">
    <source>
        <dbReference type="PROSITE-ProRule" id="PRU00042"/>
    </source>
</evidence>
<evidence type="ECO:0000313" key="4">
    <source>
        <dbReference type="Proteomes" id="UP001372338"/>
    </source>
</evidence>
<gene>
    <name evidence="3" type="ORF">RIF29_00839</name>
</gene>
<dbReference type="GO" id="GO:0008270">
    <property type="term" value="F:zinc ion binding"/>
    <property type="evidence" value="ECO:0007669"/>
    <property type="project" value="UniProtKB-KW"/>
</dbReference>
<evidence type="ECO:0000259" key="2">
    <source>
        <dbReference type="PROSITE" id="PS50157"/>
    </source>
</evidence>
<proteinExistence type="predicted"/>
<dbReference type="PROSITE" id="PS50157">
    <property type="entry name" value="ZINC_FINGER_C2H2_2"/>
    <property type="match status" value="1"/>
</dbReference>
<name>A0AAN9IW92_CROPI</name>